<dbReference type="AlphaFoldDB" id="A0AAW2S326"/>
<proteinExistence type="predicted"/>
<gene>
    <name evidence="1" type="ORF">Slati_4599600</name>
</gene>
<organism evidence="1">
    <name type="scientific">Sesamum latifolium</name>
    <dbReference type="NCBI Taxonomy" id="2727402"/>
    <lineage>
        <taxon>Eukaryota</taxon>
        <taxon>Viridiplantae</taxon>
        <taxon>Streptophyta</taxon>
        <taxon>Embryophyta</taxon>
        <taxon>Tracheophyta</taxon>
        <taxon>Spermatophyta</taxon>
        <taxon>Magnoliopsida</taxon>
        <taxon>eudicotyledons</taxon>
        <taxon>Gunneridae</taxon>
        <taxon>Pentapetalae</taxon>
        <taxon>asterids</taxon>
        <taxon>lamiids</taxon>
        <taxon>Lamiales</taxon>
        <taxon>Pedaliaceae</taxon>
        <taxon>Sesamum</taxon>
    </lineage>
</organism>
<reference evidence="1" key="1">
    <citation type="submission" date="2020-06" db="EMBL/GenBank/DDBJ databases">
        <authorList>
            <person name="Li T."/>
            <person name="Hu X."/>
            <person name="Zhang T."/>
            <person name="Song X."/>
            <person name="Zhang H."/>
            <person name="Dai N."/>
            <person name="Sheng W."/>
            <person name="Hou X."/>
            <person name="Wei L."/>
        </authorList>
    </citation>
    <scope>NUCLEOTIDE SEQUENCE</scope>
    <source>
        <strain evidence="1">KEN1</strain>
        <tissue evidence="1">Leaf</tissue>
    </source>
</reference>
<evidence type="ECO:0000313" key="1">
    <source>
        <dbReference type="EMBL" id="KAL0386490.1"/>
    </source>
</evidence>
<dbReference type="EMBL" id="JACGWN010000132">
    <property type="protein sequence ID" value="KAL0386490.1"/>
    <property type="molecule type" value="Genomic_DNA"/>
</dbReference>
<accession>A0AAW2S326</accession>
<name>A0AAW2S326_9LAMI</name>
<comment type="caution">
    <text evidence="1">The sequence shown here is derived from an EMBL/GenBank/DDBJ whole genome shotgun (WGS) entry which is preliminary data.</text>
</comment>
<sequence length="53" mass="6204">MADDLPLNWKEHNLPEHDGATDLQEHLSYFENIALLHRYTAGVKCRMFVNTFT</sequence>
<protein>
    <submittedName>
        <fullName evidence="1">Uncharacterized protein</fullName>
    </submittedName>
</protein>
<reference evidence="1" key="2">
    <citation type="journal article" date="2024" name="Plant">
        <title>Genomic evolution and insights into agronomic trait innovations of Sesamum species.</title>
        <authorList>
            <person name="Miao H."/>
            <person name="Wang L."/>
            <person name="Qu L."/>
            <person name="Liu H."/>
            <person name="Sun Y."/>
            <person name="Le M."/>
            <person name="Wang Q."/>
            <person name="Wei S."/>
            <person name="Zheng Y."/>
            <person name="Lin W."/>
            <person name="Duan Y."/>
            <person name="Cao H."/>
            <person name="Xiong S."/>
            <person name="Wang X."/>
            <person name="Wei L."/>
            <person name="Li C."/>
            <person name="Ma Q."/>
            <person name="Ju M."/>
            <person name="Zhao R."/>
            <person name="Li G."/>
            <person name="Mu C."/>
            <person name="Tian Q."/>
            <person name="Mei H."/>
            <person name="Zhang T."/>
            <person name="Gao T."/>
            <person name="Zhang H."/>
        </authorList>
    </citation>
    <scope>NUCLEOTIDE SEQUENCE</scope>
    <source>
        <strain evidence="1">KEN1</strain>
    </source>
</reference>